<reference evidence="4 5" key="1">
    <citation type="submission" date="2018-06" db="EMBL/GenBank/DDBJ databases">
        <title>Genomic Encyclopedia of Type Strains, Phase III (KMG-III): the genomes of soil and plant-associated and newly described type strains.</title>
        <authorList>
            <person name="Whitman W."/>
        </authorList>
    </citation>
    <scope>NUCLEOTIDE SEQUENCE [LARGE SCALE GENOMIC DNA]</scope>
    <source>
        <strain evidence="4 5">CECT 9025</strain>
    </source>
</reference>
<evidence type="ECO:0000256" key="2">
    <source>
        <dbReference type="SAM" id="SignalP"/>
    </source>
</evidence>
<proteinExistence type="predicted"/>
<keyword evidence="1 2" id="KW-0732">Signal</keyword>
<dbReference type="OrthoDB" id="7362103at2"/>
<protein>
    <submittedName>
        <fullName evidence="4">Uncharacterized protein DUF4174</fullName>
    </submittedName>
</protein>
<feature type="chain" id="PRO_5016379081" evidence="2">
    <location>
        <begin position="27"/>
        <end position="170"/>
    </location>
</feature>
<feature type="signal peptide" evidence="2">
    <location>
        <begin position="1"/>
        <end position="26"/>
    </location>
</feature>
<dbReference type="EMBL" id="QJTE01000001">
    <property type="protein sequence ID" value="PYE85473.1"/>
    <property type="molecule type" value="Genomic_DNA"/>
</dbReference>
<gene>
    <name evidence="4" type="ORF">DFP88_101139</name>
</gene>
<feature type="domain" description="DUF4174" evidence="3">
    <location>
        <begin position="71"/>
        <end position="165"/>
    </location>
</feature>
<organism evidence="4 5">
    <name type="scientific">Pseudoroseicyclus aestuarii</name>
    <dbReference type="NCBI Taxonomy" id="1795041"/>
    <lineage>
        <taxon>Bacteria</taxon>
        <taxon>Pseudomonadati</taxon>
        <taxon>Pseudomonadota</taxon>
        <taxon>Alphaproteobacteria</taxon>
        <taxon>Rhodobacterales</taxon>
        <taxon>Paracoccaceae</taxon>
        <taxon>Pseudoroseicyclus</taxon>
    </lineage>
</organism>
<sequence>MKVMKSVILAACGAATFWAGFPAATAAQAPAMVEALVSEPTAEATIAAWQEDPARIFAAGDVALSDLLYLARPVVVFADTPRDPAFSQQMALLQDRIEDLAVRDVIVLVDTDPGAESALREVLRPRGFALTLIDKDGRIAQRKPSPWSVREITHAIDKMPLRQQEINEAR</sequence>
<evidence type="ECO:0000256" key="1">
    <source>
        <dbReference type="ARBA" id="ARBA00022729"/>
    </source>
</evidence>
<dbReference type="AlphaFoldDB" id="A0A318SV37"/>
<evidence type="ECO:0000313" key="4">
    <source>
        <dbReference type="EMBL" id="PYE85473.1"/>
    </source>
</evidence>
<evidence type="ECO:0000313" key="5">
    <source>
        <dbReference type="Proteomes" id="UP000248311"/>
    </source>
</evidence>
<evidence type="ECO:0000259" key="3">
    <source>
        <dbReference type="Pfam" id="PF13778"/>
    </source>
</evidence>
<comment type="caution">
    <text evidence="4">The sequence shown here is derived from an EMBL/GenBank/DDBJ whole genome shotgun (WGS) entry which is preliminary data.</text>
</comment>
<keyword evidence="5" id="KW-1185">Reference proteome</keyword>
<dbReference type="Proteomes" id="UP000248311">
    <property type="component" value="Unassembled WGS sequence"/>
</dbReference>
<dbReference type="Pfam" id="PF13778">
    <property type="entry name" value="DUF4174"/>
    <property type="match status" value="1"/>
</dbReference>
<name>A0A318SV37_9RHOB</name>
<accession>A0A318SV37</accession>
<dbReference type="InterPro" id="IPR025232">
    <property type="entry name" value="DUF4174"/>
</dbReference>